<evidence type="ECO:0000313" key="2">
    <source>
        <dbReference type="EMBL" id="CAD8051943.1"/>
    </source>
</evidence>
<dbReference type="InterPro" id="IPR025662">
    <property type="entry name" value="Sigma_54_int_dom_ATP-bd_1"/>
</dbReference>
<evidence type="ECO:0000259" key="1">
    <source>
        <dbReference type="Pfam" id="PF01926"/>
    </source>
</evidence>
<sequence length="694" mass="81555">MNEMIANETLLKLMDELHIKDIESFLKSDQQITQKYQLVKDPNVNGLISVLENELGVDKNQILNVAWKFKKNLILTRYNLTFITKEQALDYHISYQKFLEWKIKPENQSYQPFFKIKIEFTKPQIVFNQDKAYQFYQQNTSQSTTIQNNKFITFYQSQSNTQYQKEVNQIKFASPYNPIQNQQQIPLKQQSINQHSMFQSPQFSNLYFIPKAISNNHSQSIPCLQNQQDQSFLINKLKIQQFNVQPNNFRFNTFYNLKTQTEFKKQSFPQNYQIEKKSELELSKELPGQNNSKEVEKSYRKTNLEQLAQNCILLKEIKGKEVTLQIRKYPQYTQNELQDINLMKTIMIIGETGVGKSTLINFFCNFYIGVEFEVPFRFYLVDETNETVFKQSQAVSKTSEVISYYLKGLNGKPPLRIIDTPGFGDTRGQNFDKIISERISDQLKELEQLSLICFVIKSSQNRLTLDQIYIMNSLLQLFGKDAEEHFMFLFTFSDFEEPSALQALLFKGNSVYQGSPFANIVPKIEAPFWLQFNNQAFISLERKEFIKNSWNDTFSQFQILYLNKICKSKFLNLTLTKQVIEQRKQIMDIIEKLKKQIQLSMNLINEINTTSDINGILKSEQLQSKTFCGSLIKELLLTINKFNQIALQPFTKDFQKECLDILVKEEEEQKNDGYQMRVLGLQDIKELWNSNLIQ</sequence>
<reference evidence="2" key="1">
    <citation type="submission" date="2021-01" db="EMBL/GenBank/DDBJ databases">
        <authorList>
            <consortium name="Genoscope - CEA"/>
            <person name="William W."/>
        </authorList>
    </citation>
    <scope>NUCLEOTIDE SEQUENCE</scope>
</reference>
<dbReference type="EMBL" id="CAJJDM010000014">
    <property type="protein sequence ID" value="CAD8051943.1"/>
    <property type="molecule type" value="Genomic_DNA"/>
</dbReference>
<organism evidence="2 3">
    <name type="scientific">Paramecium primaurelia</name>
    <dbReference type="NCBI Taxonomy" id="5886"/>
    <lineage>
        <taxon>Eukaryota</taxon>
        <taxon>Sar</taxon>
        <taxon>Alveolata</taxon>
        <taxon>Ciliophora</taxon>
        <taxon>Intramacronucleata</taxon>
        <taxon>Oligohymenophorea</taxon>
        <taxon>Peniculida</taxon>
        <taxon>Parameciidae</taxon>
        <taxon>Paramecium</taxon>
    </lineage>
</organism>
<dbReference type="InterPro" id="IPR006073">
    <property type="entry name" value="GTP-bd"/>
</dbReference>
<dbReference type="PROSITE" id="PS00675">
    <property type="entry name" value="SIGMA54_INTERACT_1"/>
    <property type="match status" value="1"/>
</dbReference>
<dbReference type="Proteomes" id="UP000688137">
    <property type="component" value="Unassembled WGS sequence"/>
</dbReference>
<dbReference type="AlphaFoldDB" id="A0A8S1KBP9"/>
<dbReference type="Pfam" id="PF01926">
    <property type="entry name" value="MMR_HSR1"/>
    <property type="match status" value="1"/>
</dbReference>
<gene>
    <name evidence="2" type="ORF">PPRIM_AZ9-3.1.T0180412</name>
</gene>
<protein>
    <recommendedName>
        <fullName evidence="1">G domain-containing protein</fullName>
    </recommendedName>
</protein>
<dbReference type="PANTHER" id="PTHR32046">
    <property type="entry name" value="G DOMAIN-CONTAINING PROTEIN"/>
    <property type="match status" value="1"/>
</dbReference>
<comment type="caution">
    <text evidence="2">The sequence shown here is derived from an EMBL/GenBank/DDBJ whole genome shotgun (WGS) entry which is preliminary data.</text>
</comment>
<feature type="domain" description="G" evidence="1">
    <location>
        <begin position="345"/>
        <end position="462"/>
    </location>
</feature>
<proteinExistence type="predicted"/>
<keyword evidence="3" id="KW-1185">Reference proteome</keyword>
<name>A0A8S1KBP9_PARPR</name>
<accession>A0A8S1KBP9</accession>
<evidence type="ECO:0000313" key="3">
    <source>
        <dbReference type="Proteomes" id="UP000688137"/>
    </source>
</evidence>
<dbReference type="GO" id="GO:0005525">
    <property type="term" value="F:GTP binding"/>
    <property type="evidence" value="ECO:0007669"/>
    <property type="project" value="InterPro"/>
</dbReference>
<dbReference type="PANTHER" id="PTHR32046:SF11">
    <property type="entry name" value="IMMUNE-ASSOCIATED NUCLEOTIDE-BINDING PROTEIN 10-LIKE"/>
    <property type="match status" value="1"/>
</dbReference>